<reference evidence="1 2" key="1">
    <citation type="journal article" date="2006" name="Science">
        <title>The genome of black cottonwood, Populus trichocarpa (Torr. &amp; Gray).</title>
        <authorList>
            <person name="Tuskan G.A."/>
            <person name="Difazio S."/>
            <person name="Jansson S."/>
            <person name="Bohlmann J."/>
            <person name="Grigoriev I."/>
            <person name="Hellsten U."/>
            <person name="Putnam N."/>
            <person name="Ralph S."/>
            <person name="Rombauts S."/>
            <person name="Salamov A."/>
            <person name="Schein J."/>
            <person name="Sterck L."/>
            <person name="Aerts A."/>
            <person name="Bhalerao R.R."/>
            <person name="Bhalerao R.P."/>
            <person name="Blaudez D."/>
            <person name="Boerjan W."/>
            <person name="Brun A."/>
            <person name="Brunner A."/>
            <person name="Busov V."/>
            <person name="Campbell M."/>
            <person name="Carlson J."/>
            <person name="Chalot M."/>
            <person name="Chapman J."/>
            <person name="Chen G.L."/>
            <person name="Cooper D."/>
            <person name="Coutinho P.M."/>
            <person name="Couturier J."/>
            <person name="Covert S."/>
            <person name="Cronk Q."/>
            <person name="Cunningham R."/>
            <person name="Davis J."/>
            <person name="Degroeve S."/>
            <person name="Dejardin A."/>
            <person name="Depamphilis C."/>
            <person name="Detter J."/>
            <person name="Dirks B."/>
            <person name="Dubchak I."/>
            <person name="Duplessis S."/>
            <person name="Ehlting J."/>
            <person name="Ellis B."/>
            <person name="Gendler K."/>
            <person name="Goodstein D."/>
            <person name="Gribskov M."/>
            <person name="Grimwood J."/>
            <person name="Groover A."/>
            <person name="Gunter L."/>
            <person name="Hamberger B."/>
            <person name="Heinze B."/>
            <person name="Helariutta Y."/>
            <person name="Henrissat B."/>
            <person name="Holligan D."/>
            <person name="Holt R."/>
            <person name="Huang W."/>
            <person name="Islam-Faridi N."/>
            <person name="Jones S."/>
            <person name="Jones-Rhoades M."/>
            <person name="Jorgensen R."/>
            <person name="Joshi C."/>
            <person name="Kangasjarvi J."/>
            <person name="Karlsson J."/>
            <person name="Kelleher C."/>
            <person name="Kirkpatrick R."/>
            <person name="Kirst M."/>
            <person name="Kohler A."/>
            <person name="Kalluri U."/>
            <person name="Larimer F."/>
            <person name="Leebens-Mack J."/>
            <person name="Leple J.C."/>
            <person name="Locascio P."/>
            <person name="Lou Y."/>
            <person name="Lucas S."/>
            <person name="Martin F."/>
            <person name="Montanini B."/>
            <person name="Napoli C."/>
            <person name="Nelson D.R."/>
            <person name="Nelson C."/>
            <person name="Nieminen K."/>
            <person name="Nilsson O."/>
            <person name="Pereda V."/>
            <person name="Peter G."/>
            <person name="Philippe R."/>
            <person name="Pilate G."/>
            <person name="Poliakov A."/>
            <person name="Razumovskaya J."/>
            <person name="Richardson P."/>
            <person name="Rinaldi C."/>
            <person name="Ritland K."/>
            <person name="Rouze P."/>
            <person name="Ryaboy D."/>
            <person name="Schmutz J."/>
            <person name="Schrader J."/>
            <person name="Segerman B."/>
            <person name="Shin H."/>
            <person name="Siddiqui A."/>
            <person name="Sterky F."/>
            <person name="Terry A."/>
            <person name="Tsai C.J."/>
            <person name="Uberbacher E."/>
            <person name="Unneberg P."/>
            <person name="Vahala J."/>
            <person name="Wall K."/>
            <person name="Wessler S."/>
            <person name="Yang G."/>
            <person name="Yin T."/>
            <person name="Douglas C."/>
            <person name="Marra M."/>
            <person name="Sandberg G."/>
            <person name="Van de Peer Y."/>
            <person name="Rokhsar D."/>
        </authorList>
    </citation>
    <scope>NUCLEOTIDE SEQUENCE [LARGE SCALE GENOMIC DNA]</scope>
    <source>
        <strain evidence="2">cv. Nisqually</strain>
    </source>
</reference>
<dbReference type="Proteomes" id="UP000006729">
    <property type="component" value="Chromosome 2"/>
</dbReference>
<name>A0A2K2BFH9_POPTR</name>
<protein>
    <submittedName>
        <fullName evidence="1">Uncharacterized protein</fullName>
    </submittedName>
</protein>
<proteinExistence type="predicted"/>
<dbReference type="AlphaFoldDB" id="A0A2K2BFH9"/>
<dbReference type="EMBL" id="CM009291">
    <property type="protein sequence ID" value="PNT48538.1"/>
    <property type="molecule type" value="Genomic_DNA"/>
</dbReference>
<accession>A0A2K2BFH9</accession>
<evidence type="ECO:0000313" key="2">
    <source>
        <dbReference type="Proteomes" id="UP000006729"/>
    </source>
</evidence>
<keyword evidence="2" id="KW-1185">Reference proteome</keyword>
<gene>
    <name evidence="1" type="ORF">POPTR_002G084000</name>
</gene>
<sequence>MEAKKLMVTWGEGGLFPFWWPSSQVPIMGQSLDAGLWVSSCHPCCRVILSSTLTANCNLLLPPNISHSFKGL</sequence>
<evidence type="ECO:0000313" key="1">
    <source>
        <dbReference type="EMBL" id="PNT48538.1"/>
    </source>
</evidence>
<dbReference type="InParanoid" id="A0A2K2BFH9"/>
<organism evidence="1 2">
    <name type="scientific">Populus trichocarpa</name>
    <name type="common">Western balsam poplar</name>
    <name type="synonym">Populus balsamifera subsp. trichocarpa</name>
    <dbReference type="NCBI Taxonomy" id="3694"/>
    <lineage>
        <taxon>Eukaryota</taxon>
        <taxon>Viridiplantae</taxon>
        <taxon>Streptophyta</taxon>
        <taxon>Embryophyta</taxon>
        <taxon>Tracheophyta</taxon>
        <taxon>Spermatophyta</taxon>
        <taxon>Magnoliopsida</taxon>
        <taxon>eudicotyledons</taxon>
        <taxon>Gunneridae</taxon>
        <taxon>Pentapetalae</taxon>
        <taxon>rosids</taxon>
        <taxon>fabids</taxon>
        <taxon>Malpighiales</taxon>
        <taxon>Salicaceae</taxon>
        <taxon>Saliceae</taxon>
        <taxon>Populus</taxon>
    </lineage>
</organism>